<gene>
    <name evidence="2" type="ORF">INP51_03500</name>
</gene>
<reference evidence="2 3" key="1">
    <citation type="submission" date="2020-10" db="EMBL/GenBank/DDBJ databases">
        <title>Blautia liquoris sp.nov., isolated from the mud in a fermentation cellar used for the production of Chinese strong-flavoured liquor.</title>
        <authorList>
            <person name="Lu L."/>
        </authorList>
    </citation>
    <scope>NUCLEOTIDE SEQUENCE [LARGE SCALE GENOMIC DNA]</scope>
    <source>
        <strain evidence="2 3">LZLJ-3</strain>
    </source>
</reference>
<sequence>MKLSMWMIANRLYSLDPILNIRQDAKPILKSARRAYATNCVLISQEGRDVICDGEDDTIRLKDISVSEASEIVQSVFDSYDDWYSNIIHLIASRNYQEAIDQSWVFFQNPIILFNGNSRTLGMSSRYGIGEVDEEWDFLLKYRFPSMNFLNFIKFQAAGSIFDYDGMKRLDFVSKKYRQGITYGLYYDDLFCGRITLLEKERPLNPGDYQLIDIFAGILKMQPLSLDEVSSCRQNMNIYPLLLRGKHVDHEQLKETLLFREWEIKDQYQLYLLSFKSYDREQVTILSHMFTQQLSKCEVIHLEQNLVILCNTSKSNDCPDPILKDLSKPNHFVFSASLPVFDINRLHFLMDQASYALKAGTQRTVKEIFHPFYTYAIDYILESARPEYKLYACHPDVVKLWNLQENSNDYLFETLKAYIENERSLIGTAQTLFVHRNSVVYRIKKLENKLQCDLNRAYTREYISLSIRILELSNRIS</sequence>
<name>A0A7M2RL08_9FIRM</name>
<proteinExistence type="predicted"/>
<dbReference type="Proteomes" id="UP000593601">
    <property type="component" value="Chromosome"/>
</dbReference>
<dbReference type="RefSeq" id="WP_193736352.1">
    <property type="nucleotide sequence ID" value="NZ_CP063304.1"/>
</dbReference>
<evidence type="ECO:0000313" key="3">
    <source>
        <dbReference type="Proteomes" id="UP000593601"/>
    </source>
</evidence>
<dbReference type="InterPro" id="IPR042070">
    <property type="entry name" value="PucR_C-HTH_sf"/>
</dbReference>
<feature type="domain" description="PucR C-terminal helix-turn-helix" evidence="1">
    <location>
        <begin position="411"/>
        <end position="469"/>
    </location>
</feature>
<accession>A0A7M2RL08</accession>
<dbReference type="PANTHER" id="PTHR33744:SF15">
    <property type="entry name" value="CARBOHYDRATE DIACID REGULATOR"/>
    <property type="match status" value="1"/>
</dbReference>
<dbReference type="Pfam" id="PF13556">
    <property type="entry name" value="HTH_30"/>
    <property type="match status" value="1"/>
</dbReference>
<dbReference type="Gene3D" id="1.10.10.2840">
    <property type="entry name" value="PucR C-terminal helix-turn-helix domain"/>
    <property type="match status" value="1"/>
</dbReference>
<dbReference type="KEGG" id="bliq:INP51_03500"/>
<keyword evidence="3" id="KW-1185">Reference proteome</keyword>
<dbReference type="InterPro" id="IPR025736">
    <property type="entry name" value="PucR_C-HTH_dom"/>
</dbReference>
<dbReference type="InterPro" id="IPR051448">
    <property type="entry name" value="CdaR-like_regulators"/>
</dbReference>
<dbReference type="EMBL" id="CP063304">
    <property type="protein sequence ID" value="QOV20032.1"/>
    <property type="molecule type" value="Genomic_DNA"/>
</dbReference>
<evidence type="ECO:0000313" key="2">
    <source>
        <dbReference type="EMBL" id="QOV20032.1"/>
    </source>
</evidence>
<evidence type="ECO:0000259" key="1">
    <source>
        <dbReference type="Pfam" id="PF13556"/>
    </source>
</evidence>
<organism evidence="2 3">
    <name type="scientific">Blautia liquoris</name>
    <dbReference type="NCBI Taxonomy" id="2779518"/>
    <lineage>
        <taxon>Bacteria</taxon>
        <taxon>Bacillati</taxon>
        <taxon>Bacillota</taxon>
        <taxon>Clostridia</taxon>
        <taxon>Lachnospirales</taxon>
        <taxon>Lachnospiraceae</taxon>
        <taxon>Blautia</taxon>
    </lineage>
</organism>
<protein>
    <submittedName>
        <fullName evidence="2">Helix-turn-helix domain-containing protein</fullName>
    </submittedName>
</protein>
<dbReference type="PANTHER" id="PTHR33744">
    <property type="entry name" value="CARBOHYDRATE DIACID REGULATOR"/>
    <property type="match status" value="1"/>
</dbReference>
<dbReference type="AlphaFoldDB" id="A0A7M2RL08"/>